<keyword evidence="3 8" id="KW-1134">Transmembrane beta strand</keyword>
<keyword evidence="14" id="KW-1185">Reference proteome</keyword>
<evidence type="ECO:0000256" key="3">
    <source>
        <dbReference type="ARBA" id="ARBA00022452"/>
    </source>
</evidence>
<dbReference type="InterPro" id="IPR036942">
    <property type="entry name" value="Beta-barrel_TonB_sf"/>
</dbReference>
<evidence type="ECO:0000256" key="6">
    <source>
        <dbReference type="ARBA" id="ARBA00023136"/>
    </source>
</evidence>
<feature type="compositionally biased region" description="Gly residues" evidence="10">
    <location>
        <begin position="63"/>
        <end position="75"/>
    </location>
</feature>
<evidence type="ECO:0000259" key="11">
    <source>
        <dbReference type="Pfam" id="PF00593"/>
    </source>
</evidence>
<dbReference type="PANTHER" id="PTHR30069:SF57">
    <property type="entry name" value="TONB-DEPENDENT RECEPTOR"/>
    <property type="match status" value="1"/>
</dbReference>
<comment type="caution">
    <text evidence="13">The sequence shown here is derived from an EMBL/GenBank/DDBJ whole genome shotgun (WGS) entry which is preliminary data.</text>
</comment>
<dbReference type="InterPro" id="IPR037066">
    <property type="entry name" value="Plug_dom_sf"/>
</dbReference>
<evidence type="ECO:0000256" key="8">
    <source>
        <dbReference type="PROSITE-ProRule" id="PRU01360"/>
    </source>
</evidence>
<feature type="region of interest" description="Disordered" evidence="10">
    <location>
        <begin position="58"/>
        <end position="86"/>
    </location>
</feature>
<feature type="domain" description="TonB-dependent receptor plug" evidence="12">
    <location>
        <begin position="88"/>
        <end position="194"/>
    </location>
</feature>
<reference evidence="14" key="1">
    <citation type="submission" date="2017-09" db="EMBL/GenBank/DDBJ databases">
        <authorList>
            <person name="Feng G."/>
            <person name="Zhu H."/>
        </authorList>
    </citation>
    <scope>NUCLEOTIDE SEQUENCE [LARGE SCALE GENOMIC DNA]</scope>
    <source>
        <strain evidence="14">1PNM-20</strain>
    </source>
</reference>
<dbReference type="Gene3D" id="2.40.170.20">
    <property type="entry name" value="TonB-dependent receptor, beta-barrel domain"/>
    <property type="match status" value="1"/>
</dbReference>
<organism evidence="13 14">
    <name type="scientific">Sphingomonas lenta</name>
    <dbReference type="NCBI Taxonomy" id="1141887"/>
    <lineage>
        <taxon>Bacteria</taxon>
        <taxon>Pseudomonadati</taxon>
        <taxon>Pseudomonadota</taxon>
        <taxon>Alphaproteobacteria</taxon>
        <taxon>Sphingomonadales</taxon>
        <taxon>Sphingomonadaceae</taxon>
        <taxon>Sphingomonas</taxon>
    </lineage>
</organism>
<keyword evidence="2 8" id="KW-0813">Transport</keyword>
<protein>
    <submittedName>
        <fullName evidence="13">TonB-dependent receptor</fullName>
    </submittedName>
</protein>
<dbReference type="SUPFAM" id="SSF56935">
    <property type="entry name" value="Porins"/>
    <property type="match status" value="1"/>
</dbReference>
<evidence type="ECO:0000256" key="1">
    <source>
        <dbReference type="ARBA" id="ARBA00004571"/>
    </source>
</evidence>
<dbReference type="Pfam" id="PF00593">
    <property type="entry name" value="TonB_dep_Rec_b-barrel"/>
    <property type="match status" value="1"/>
</dbReference>
<keyword evidence="7 8" id="KW-0998">Cell outer membrane</keyword>
<evidence type="ECO:0000259" key="12">
    <source>
        <dbReference type="Pfam" id="PF07715"/>
    </source>
</evidence>
<accession>A0A2A2SDD0</accession>
<dbReference type="InterPro" id="IPR039426">
    <property type="entry name" value="TonB-dep_rcpt-like"/>
</dbReference>
<evidence type="ECO:0000256" key="2">
    <source>
        <dbReference type="ARBA" id="ARBA00022448"/>
    </source>
</evidence>
<evidence type="ECO:0000313" key="13">
    <source>
        <dbReference type="EMBL" id="PAX07021.1"/>
    </source>
</evidence>
<dbReference type="PANTHER" id="PTHR30069">
    <property type="entry name" value="TONB-DEPENDENT OUTER MEMBRANE RECEPTOR"/>
    <property type="match status" value="1"/>
</dbReference>
<evidence type="ECO:0000313" key="14">
    <source>
        <dbReference type="Proteomes" id="UP000218151"/>
    </source>
</evidence>
<dbReference type="AlphaFoldDB" id="A0A2A2SDD0"/>
<evidence type="ECO:0000256" key="10">
    <source>
        <dbReference type="SAM" id="MobiDB-lite"/>
    </source>
</evidence>
<keyword evidence="5 9" id="KW-0798">TonB box</keyword>
<dbReference type="InterPro" id="IPR000531">
    <property type="entry name" value="Beta-barrel_TonB"/>
</dbReference>
<comment type="similarity">
    <text evidence="8 9">Belongs to the TonB-dependent receptor family.</text>
</comment>
<dbReference type="Gene3D" id="2.170.130.10">
    <property type="entry name" value="TonB-dependent receptor, plug domain"/>
    <property type="match status" value="1"/>
</dbReference>
<dbReference type="PROSITE" id="PS52016">
    <property type="entry name" value="TONB_DEPENDENT_REC_3"/>
    <property type="match status" value="1"/>
</dbReference>
<keyword evidence="13" id="KW-0675">Receptor</keyword>
<dbReference type="Proteomes" id="UP000218151">
    <property type="component" value="Unassembled WGS sequence"/>
</dbReference>
<evidence type="ECO:0000256" key="5">
    <source>
        <dbReference type="ARBA" id="ARBA00023077"/>
    </source>
</evidence>
<dbReference type="GO" id="GO:0015344">
    <property type="term" value="F:siderophore uptake transmembrane transporter activity"/>
    <property type="evidence" value="ECO:0007669"/>
    <property type="project" value="TreeGrafter"/>
</dbReference>
<keyword evidence="4 8" id="KW-0812">Transmembrane</keyword>
<dbReference type="EMBL" id="NSLI01000004">
    <property type="protein sequence ID" value="PAX07021.1"/>
    <property type="molecule type" value="Genomic_DNA"/>
</dbReference>
<dbReference type="InterPro" id="IPR012910">
    <property type="entry name" value="Plug_dom"/>
</dbReference>
<evidence type="ECO:0000256" key="4">
    <source>
        <dbReference type="ARBA" id="ARBA00022692"/>
    </source>
</evidence>
<proteinExistence type="inferred from homology"/>
<evidence type="ECO:0000256" key="9">
    <source>
        <dbReference type="RuleBase" id="RU003357"/>
    </source>
</evidence>
<sequence length="744" mass="79173">MATCCAPLRCDATGTKQERSCFALAKFQRGGVMRFLIPGVVAAVLAGAPAVAQDAASSSATGSAGGVRPGAGGAGEVVVTGTRSPRTVREAPVRTDVIGRSVLEATAARNLADALDYLVGARSESNCQNCNTVEIQLLGLPGAYNQILLDGLPLVSGVAAVYGVEQVPALLVRQIEVVKGGGSALYGPGAVAGVVNVLPLRPERTGWRATLGYDRPDGEHAGIASVLGSLVLPDGRGFVNAYAQAELGPAVDLNGDGYSELARRRLATAGARGEWRPGPGTTVALDHQYTLERRRGGNLLDQPAFLSNIAEAIDSELHRAGVSVAQEVAPETRLVGVYAFAGLNRDSFYGGLGDVEADPAAPGFDPAAFAQAAGASRRQYGRTTDRLHFAEGRLEAMLGAHSVLAGVQYRHERVDDRGVDADGRELSVITQGAFSTLGAFVQDEWSLSSGLKLLLGARVDKSSELGRAVASPRVGLWASPVPELVLRANYSTGFRAPEVFSEDVHIEVLGADPIRVRNAPGLRAEKADSVALGFDWRPTWRDGAVTLDGQAYITSIRDTFFLGDIREDAGGLFRLRSNAGGSRVAGAELTIGYRLSDRLRATVGGAYLDALYDEPQVVYEDERRTLMTRRVLKSPERSGVGQVVWTPLPRFDAFAALRYIGRMDVLNNRLGEIRRTDDFLVVDLSATRHFPVGGDGREIDLTVGVRNVTDARQRDLEVGAARDSDYVYGPRSPRTLFVRLDAAL</sequence>
<feature type="domain" description="TonB-dependent receptor-like beta-barrel" evidence="11">
    <location>
        <begin position="338"/>
        <end position="708"/>
    </location>
</feature>
<dbReference type="Pfam" id="PF07715">
    <property type="entry name" value="Plug"/>
    <property type="match status" value="1"/>
</dbReference>
<evidence type="ECO:0000256" key="7">
    <source>
        <dbReference type="ARBA" id="ARBA00023237"/>
    </source>
</evidence>
<name>A0A2A2SDD0_9SPHN</name>
<dbReference type="GO" id="GO:0009279">
    <property type="term" value="C:cell outer membrane"/>
    <property type="evidence" value="ECO:0007669"/>
    <property type="project" value="UniProtKB-SubCell"/>
</dbReference>
<keyword evidence="6 8" id="KW-0472">Membrane</keyword>
<dbReference type="GO" id="GO:0044718">
    <property type="term" value="P:siderophore transmembrane transport"/>
    <property type="evidence" value="ECO:0007669"/>
    <property type="project" value="TreeGrafter"/>
</dbReference>
<comment type="subcellular location">
    <subcellularLocation>
        <location evidence="1 8">Cell outer membrane</location>
        <topology evidence="1 8">Multi-pass membrane protein</topology>
    </subcellularLocation>
</comment>
<gene>
    <name evidence="13" type="ORF">CKY28_13250</name>
</gene>